<dbReference type="InterPro" id="IPR036691">
    <property type="entry name" value="Endo/exonu/phosph_ase_sf"/>
</dbReference>
<name>A0A516AFY4_LINPO</name>
<comment type="cofactor">
    <cofactor evidence="5">
        <name>Mg(2+)</name>
        <dbReference type="ChEBI" id="CHEBI:18420"/>
    </cofactor>
    <cofactor evidence="5">
        <name>Mn(2+)</name>
        <dbReference type="ChEBI" id="CHEBI:29035"/>
    </cofactor>
    <text evidence="5">Probably binds two magnesium or manganese ions per subunit.</text>
</comment>
<evidence type="ECO:0000256" key="7">
    <source>
        <dbReference type="SAM" id="MobiDB-lite"/>
    </source>
</evidence>
<feature type="site" description="Important for catalytic activity" evidence="6">
    <location>
        <position position="410"/>
    </location>
</feature>
<feature type="domain" description="Endonuclease/exonuclease/phosphatase" evidence="8">
    <location>
        <begin position="31"/>
        <end position="206"/>
    </location>
</feature>
<feature type="binding site" evidence="5">
    <location>
        <position position="33"/>
    </location>
    <ligand>
        <name>Mg(2+)</name>
        <dbReference type="ChEBI" id="CHEBI:18420"/>
        <label>1</label>
    </ligand>
</feature>
<evidence type="ECO:0000256" key="3">
    <source>
        <dbReference type="ARBA" id="ARBA00022801"/>
    </source>
</evidence>
<dbReference type="InterPro" id="IPR020847">
    <property type="entry name" value="AP_endonuclease_F1_BS"/>
</dbReference>
<proteinExistence type="evidence at transcript level"/>
<protein>
    <submittedName>
        <fullName evidence="9">DNA-(Apurinic or apyrimidinic site) lyase</fullName>
    </submittedName>
</protein>
<evidence type="ECO:0000259" key="8">
    <source>
        <dbReference type="Pfam" id="PF03372"/>
    </source>
</evidence>
<dbReference type="GO" id="GO:0005634">
    <property type="term" value="C:nucleus"/>
    <property type="evidence" value="ECO:0007669"/>
    <property type="project" value="TreeGrafter"/>
</dbReference>
<dbReference type="GO" id="GO:0046872">
    <property type="term" value="F:metal ion binding"/>
    <property type="evidence" value="ECO:0007669"/>
    <property type="project" value="UniProtKB-KW"/>
</dbReference>
<dbReference type="GO" id="GO:0003677">
    <property type="term" value="F:DNA binding"/>
    <property type="evidence" value="ECO:0007669"/>
    <property type="project" value="InterPro"/>
</dbReference>
<accession>A0A516AFY4</accession>
<dbReference type="SUPFAM" id="SSF56219">
    <property type="entry name" value="DNase I-like"/>
    <property type="match status" value="1"/>
</dbReference>
<reference evidence="9" key="1">
    <citation type="journal article" date="2019" name="Microorganisms">
        <title>DNA Damage Response Pathways in Dinoflagellates.</title>
        <authorList>
            <person name="Li C."/>
            <person name="Wong J."/>
        </authorList>
    </citation>
    <scope>NUCLEOTIDE SEQUENCE</scope>
</reference>
<feature type="compositionally biased region" description="Low complexity" evidence="7">
    <location>
        <begin position="503"/>
        <end position="515"/>
    </location>
</feature>
<sequence length="556" mass="59665">MTLSFRGAGTSAAGAGAGADEAPAACLHVVSWNVAGWKTTVEHIRRFKGGLPTFLERHCADILCLQEVKLTAKAITEDRRTLGVETPGYESFWACNEGSGAQRQGLNGVATFARQGLVVRADAAPLQHPELDREGRCLLTDHGSFVLFNVYVPNSSGGSRLPFKLRWLRALRAAMRRERAAGKAVILAGDLNLKHRPEDSHWSARPVQVARLAELSQEPSLPAEDRRLLAAAWEAWPGICDALRAREVRPFETRGQRKGQVFQRWGVFAKASNGEDVRLGQPMETEDHARGSFMVDGVGVEDDGSVVLGRASREAAHVLQPAGELCAGDLAECLRRLAGLEVGPGPLRRLAAAAGRAAAPPAVSEWLRAVLQEDGMVDSFAELHPAAEERFTCWDQYRNRRHENIGSRIDYILVDRPLFAARARRGAPLDARGPAAPESAAAALAAATLGGLSQPSPFAGGGMPALEEDEYLAQFRGLASTGVLYTPPQLSDHVAATLLLEGRQPAAPGGPARDAATQRCQPHRSAKRITDFFSRRPSSESGGDLAPPAKRTALGA</sequence>
<dbReference type="PROSITE" id="PS51435">
    <property type="entry name" value="AP_NUCLEASE_F1_4"/>
    <property type="match status" value="1"/>
</dbReference>
<dbReference type="PANTHER" id="PTHR22748:SF4">
    <property type="entry name" value="DNA-(APURINIC OR APYRIMIDINIC SITE) ENDONUCLEASE 2"/>
    <property type="match status" value="1"/>
</dbReference>
<dbReference type="EMBL" id="MN125754">
    <property type="protein sequence ID" value="QDO16221.1"/>
    <property type="molecule type" value="mRNA"/>
</dbReference>
<evidence type="ECO:0000256" key="2">
    <source>
        <dbReference type="ARBA" id="ARBA00022723"/>
    </source>
</evidence>
<keyword evidence="3" id="KW-0378">Hydrolase</keyword>
<dbReference type="GO" id="GO:0008311">
    <property type="term" value="F:double-stranded DNA 3'-5' DNA exonuclease activity"/>
    <property type="evidence" value="ECO:0007669"/>
    <property type="project" value="TreeGrafter"/>
</dbReference>
<dbReference type="GO" id="GO:0003906">
    <property type="term" value="F:DNA-(apurinic or apyrimidinic site) endonuclease activity"/>
    <property type="evidence" value="ECO:0007669"/>
    <property type="project" value="TreeGrafter"/>
</dbReference>
<keyword evidence="9" id="KW-0456">Lyase</keyword>
<feature type="region of interest" description="Disordered" evidence="7">
    <location>
        <begin position="503"/>
        <end position="556"/>
    </location>
</feature>
<dbReference type="PANTHER" id="PTHR22748">
    <property type="entry name" value="AP ENDONUCLEASE"/>
    <property type="match status" value="1"/>
</dbReference>
<evidence type="ECO:0000313" key="9">
    <source>
        <dbReference type="EMBL" id="QDO16221.1"/>
    </source>
</evidence>
<keyword evidence="4 5" id="KW-0460">Magnesium</keyword>
<evidence type="ECO:0000256" key="6">
    <source>
        <dbReference type="PIRSR" id="PIRSR604808-3"/>
    </source>
</evidence>
<keyword evidence="5" id="KW-0464">Manganese</keyword>
<feature type="site" description="Transition state stabilizer" evidence="6">
    <location>
        <position position="192"/>
    </location>
</feature>
<feature type="binding site" evidence="5">
    <location>
        <position position="192"/>
    </location>
    <ligand>
        <name>Mg(2+)</name>
        <dbReference type="ChEBI" id="CHEBI:18420"/>
        <label>1</label>
    </ligand>
</feature>
<feature type="compositionally biased region" description="Basic and acidic residues" evidence="7">
    <location>
        <begin position="528"/>
        <end position="538"/>
    </location>
</feature>
<evidence type="ECO:0000256" key="1">
    <source>
        <dbReference type="ARBA" id="ARBA00007092"/>
    </source>
</evidence>
<dbReference type="InterPro" id="IPR005135">
    <property type="entry name" value="Endo/exonuclease/phosphatase"/>
</dbReference>
<dbReference type="AlphaFoldDB" id="A0A516AFY4"/>
<dbReference type="PROSITE" id="PS00726">
    <property type="entry name" value="AP_NUCLEASE_F1_1"/>
    <property type="match status" value="1"/>
</dbReference>
<organism evidence="9">
    <name type="scientific">Lingulaulax polyedra</name>
    <name type="common">Dinoflagellate</name>
    <name type="synonym">Lingulodinium polyedra</name>
    <dbReference type="NCBI Taxonomy" id="160621"/>
    <lineage>
        <taxon>Eukaryota</taxon>
        <taxon>Sar</taxon>
        <taxon>Alveolata</taxon>
        <taxon>Dinophyceae</taxon>
        <taxon>Gonyaulacales</taxon>
        <taxon>Lingulodiniaceae</taxon>
        <taxon>Lingulaulax</taxon>
    </lineage>
</organism>
<dbReference type="Gene3D" id="3.60.10.10">
    <property type="entry name" value="Endonuclease/exonuclease/phosphatase"/>
    <property type="match status" value="2"/>
</dbReference>
<keyword evidence="2 5" id="KW-0479">Metal-binding</keyword>
<evidence type="ECO:0000256" key="5">
    <source>
        <dbReference type="PIRSR" id="PIRSR604808-2"/>
    </source>
</evidence>
<feature type="binding site" evidence="5">
    <location>
        <position position="67"/>
    </location>
    <ligand>
        <name>Mg(2+)</name>
        <dbReference type="ChEBI" id="CHEBI:18420"/>
        <label>1</label>
    </ligand>
</feature>
<dbReference type="GO" id="GO:0016829">
    <property type="term" value="F:lyase activity"/>
    <property type="evidence" value="ECO:0007669"/>
    <property type="project" value="UniProtKB-KW"/>
</dbReference>
<dbReference type="GO" id="GO:0008081">
    <property type="term" value="F:phosphoric diester hydrolase activity"/>
    <property type="evidence" value="ECO:0007669"/>
    <property type="project" value="TreeGrafter"/>
</dbReference>
<evidence type="ECO:0000256" key="4">
    <source>
        <dbReference type="ARBA" id="ARBA00022842"/>
    </source>
</evidence>
<dbReference type="Pfam" id="PF03372">
    <property type="entry name" value="Exo_endo_phos"/>
    <property type="match status" value="1"/>
</dbReference>
<comment type="similarity">
    <text evidence="1">Belongs to the DNA repair enzymes AP/ExoA family.</text>
</comment>
<feature type="binding site" evidence="5">
    <location>
        <position position="190"/>
    </location>
    <ligand>
        <name>Mg(2+)</name>
        <dbReference type="ChEBI" id="CHEBI:18420"/>
        <label>1</label>
    </ligand>
</feature>
<dbReference type="GO" id="GO:0006284">
    <property type="term" value="P:base-excision repair"/>
    <property type="evidence" value="ECO:0007669"/>
    <property type="project" value="TreeGrafter"/>
</dbReference>
<dbReference type="InterPro" id="IPR004808">
    <property type="entry name" value="AP_endonuc_1"/>
</dbReference>